<dbReference type="InterPro" id="IPR011008">
    <property type="entry name" value="Dimeric_a/b-barrel"/>
</dbReference>
<proteinExistence type="inferred from homology"/>
<dbReference type="Pfam" id="PF03795">
    <property type="entry name" value="YCII"/>
    <property type="match status" value="1"/>
</dbReference>
<dbReference type="PANTHER" id="PTHR37828">
    <property type="entry name" value="GSR2449 PROTEIN"/>
    <property type="match status" value="1"/>
</dbReference>
<dbReference type="SUPFAM" id="SSF54909">
    <property type="entry name" value="Dimeric alpha+beta barrel"/>
    <property type="match status" value="1"/>
</dbReference>
<protein>
    <recommendedName>
        <fullName evidence="2">YCII-related domain-containing protein</fullName>
    </recommendedName>
</protein>
<dbReference type="InterPro" id="IPR005545">
    <property type="entry name" value="YCII"/>
</dbReference>
<dbReference type="AlphaFoldDB" id="A0A7K0C668"/>
<organism evidence="3 4">
    <name type="scientific">Actinomadura macrotermitis</name>
    <dbReference type="NCBI Taxonomy" id="2585200"/>
    <lineage>
        <taxon>Bacteria</taxon>
        <taxon>Bacillati</taxon>
        <taxon>Actinomycetota</taxon>
        <taxon>Actinomycetes</taxon>
        <taxon>Streptosporangiales</taxon>
        <taxon>Thermomonosporaceae</taxon>
        <taxon>Actinomadura</taxon>
    </lineage>
</organism>
<comment type="caution">
    <text evidence="3">The sequence shown here is derived from an EMBL/GenBank/DDBJ whole genome shotgun (WGS) entry which is preliminary data.</text>
</comment>
<dbReference type="EMBL" id="WEGH01000005">
    <property type="protein sequence ID" value="MQY08933.1"/>
    <property type="molecule type" value="Genomic_DNA"/>
</dbReference>
<keyword evidence="4" id="KW-1185">Reference proteome</keyword>
<gene>
    <name evidence="3" type="ORF">ACRB68_70440</name>
</gene>
<evidence type="ECO:0000256" key="1">
    <source>
        <dbReference type="ARBA" id="ARBA00007689"/>
    </source>
</evidence>
<feature type="domain" description="YCII-related" evidence="2">
    <location>
        <begin position="5"/>
        <end position="76"/>
    </location>
</feature>
<accession>A0A7K0C668</accession>
<name>A0A7K0C668_9ACTN</name>
<evidence type="ECO:0000313" key="3">
    <source>
        <dbReference type="EMBL" id="MQY08933.1"/>
    </source>
</evidence>
<sequence length="80" mass="8662">MLTYQAPLDTIDELKDEHYANPKGLFAQGMVQMAGRLEPRTGGLIIAEGDRADVEAAVASDPFVTSGAATVQITEFHRTR</sequence>
<evidence type="ECO:0000259" key="2">
    <source>
        <dbReference type="Pfam" id="PF03795"/>
    </source>
</evidence>
<reference evidence="3 4" key="1">
    <citation type="submission" date="2019-10" db="EMBL/GenBank/DDBJ databases">
        <title>Actinomadura rubteroloni sp. nov. and Actinomadura macrotermitis sp. nov., isolated from the gut of fungus growing-termite Macrotermes natalensis.</title>
        <authorList>
            <person name="Benndorf R."/>
            <person name="Martin K."/>
            <person name="Kuefner M."/>
            <person name="De Beer W."/>
            <person name="Kaster A.-K."/>
            <person name="Vollmers J."/>
            <person name="Poulsen M."/>
            <person name="Beemelmanns C."/>
        </authorList>
    </citation>
    <scope>NUCLEOTIDE SEQUENCE [LARGE SCALE GENOMIC DNA]</scope>
    <source>
        <strain evidence="3 4">RB68</strain>
    </source>
</reference>
<dbReference type="Proteomes" id="UP000487268">
    <property type="component" value="Unassembled WGS sequence"/>
</dbReference>
<comment type="similarity">
    <text evidence="1">Belongs to the YciI family.</text>
</comment>
<evidence type="ECO:0000313" key="4">
    <source>
        <dbReference type="Proteomes" id="UP000487268"/>
    </source>
</evidence>
<dbReference type="Gene3D" id="3.30.70.1060">
    <property type="entry name" value="Dimeric alpha+beta barrel"/>
    <property type="match status" value="1"/>
</dbReference>
<dbReference type="PANTHER" id="PTHR37828:SF1">
    <property type="entry name" value="YCII-RELATED DOMAIN-CONTAINING PROTEIN"/>
    <property type="match status" value="1"/>
</dbReference>